<comment type="caution">
    <text evidence="1">The sequence shown here is derived from an EMBL/GenBank/DDBJ whole genome shotgun (WGS) entry which is preliminary data.</text>
</comment>
<reference evidence="1 2" key="1">
    <citation type="submission" date="2021-05" db="EMBL/GenBank/DDBJ databases">
        <title>Genome Assembly of Synthetic Allotetraploid Brassica napus Reveals Homoeologous Exchanges between Subgenomes.</title>
        <authorList>
            <person name="Davis J.T."/>
        </authorList>
    </citation>
    <scope>NUCLEOTIDE SEQUENCE [LARGE SCALE GENOMIC DNA]</scope>
    <source>
        <strain evidence="2">cv. Da-Ae</strain>
        <tissue evidence="1">Seedling</tissue>
    </source>
</reference>
<dbReference type="EMBL" id="JAGKQM010000015">
    <property type="protein sequence ID" value="KAH0876359.1"/>
    <property type="molecule type" value="Genomic_DNA"/>
</dbReference>
<sequence>MDPIKCLPFRRVVVFRFHPTDQELLLGYLQPFLEGKPLLMNKIHQQNVPKQHFNFFNGKLVNGKPPKDGKTTFHLLQGWAVWFLVY</sequence>
<protein>
    <submittedName>
        <fullName evidence="1">Uncharacterized protein</fullName>
    </submittedName>
</protein>
<proteinExistence type="predicted"/>
<evidence type="ECO:0000313" key="2">
    <source>
        <dbReference type="Proteomes" id="UP000824890"/>
    </source>
</evidence>
<dbReference type="SUPFAM" id="SSF101941">
    <property type="entry name" value="NAC domain"/>
    <property type="match status" value="1"/>
</dbReference>
<dbReference type="InterPro" id="IPR036093">
    <property type="entry name" value="NAC_dom_sf"/>
</dbReference>
<keyword evidence="2" id="KW-1185">Reference proteome</keyword>
<organism evidence="1 2">
    <name type="scientific">Brassica napus</name>
    <name type="common">Rape</name>
    <dbReference type="NCBI Taxonomy" id="3708"/>
    <lineage>
        <taxon>Eukaryota</taxon>
        <taxon>Viridiplantae</taxon>
        <taxon>Streptophyta</taxon>
        <taxon>Embryophyta</taxon>
        <taxon>Tracheophyta</taxon>
        <taxon>Spermatophyta</taxon>
        <taxon>Magnoliopsida</taxon>
        <taxon>eudicotyledons</taxon>
        <taxon>Gunneridae</taxon>
        <taxon>Pentapetalae</taxon>
        <taxon>rosids</taxon>
        <taxon>malvids</taxon>
        <taxon>Brassicales</taxon>
        <taxon>Brassicaceae</taxon>
        <taxon>Brassiceae</taxon>
        <taxon>Brassica</taxon>
    </lineage>
</organism>
<name>A0ABQ7Z806_BRANA</name>
<accession>A0ABQ7Z806</accession>
<gene>
    <name evidence="1" type="ORF">HID58_063753</name>
</gene>
<evidence type="ECO:0000313" key="1">
    <source>
        <dbReference type="EMBL" id="KAH0876359.1"/>
    </source>
</evidence>
<dbReference type="Proteomes" id="UP000824890">
    <property type="component" value="Unassembled WGS sequence"/>
</dbReference>